<reference evidence="3" key="1">
    <citation type="submission" date="2019-12" db="EMBL/GenBank/DDBJ databases">
        <authorList>
            <person name="Cremers G."/>
        </authorList>
    </citation>
    <scope>NUCLEOTIDE SEQUENCE</scope>
    <source>
        <strain evidence="3">Vvax</strain>
    </source>
</reference>
<name>A0A679J9C5_VARPD</name>
<keyword evidence="1" id="KW-0732">Signal</keyword>
<evidence type="ECO:0000256" key="1">
    <source>
        <dbReference type="SAM" id="SignalP"/>
    </source>
</evidence>
<dbReference type="EMBL" id="LR743507">
    <property type="protein sequence ID" value="CAA2105176.1"/>
    <property type="molecule type" value="Genomic_DNA"/>
</dbReference>
<organism evidence="3">
    <name type="scientific">Variovorax paradoxus</name>
    <dbReference type="NCBI Taxonomy" id="34073"/>
    <lineage>
        <taxon>Bacteria</taxon>
        <taxon>Pseudomonadati</taxon>
        <taxon>Pseudomonadota</taxon>
        <taxon>Betaproteobacteria</taxon>
        <taxon>Burkholderiales</taxon>
        <taxon>Comamonadaceae</taxon>
        <taxon>Variovorax</taxon>
    </lineage>
</organism>
<dbReference type="PANTHER" id="PTHR30024">
    <property type="entry name" value="ALIPHATIC SULFONATES-BINDING PROTEIN-RELATED"/>
    <property type="match status" value="1"/>
</dbReference>
<feature type="domain" description="SsuA/THI5-like" evidence="2">
    <location>
        <begin position="55"/>
        <end position="258"/>
    </location>
</feature>
<dbReference type="Pfam" id="PF09084">
    <property type="entry name" value="NMT1"/>
    <property type="match status" value="1"/>
</dbReference>
<dbReference type="InterPro" id="IPR015168">
    <property type="entry name" value="SsuA/THI5"/>
</dbReference>
<dbReference type="InterPro" id="IPR006311">
    <property type="entry name" value="TAT_signal"/>
</dbReference>
<dbReference type="SUPFAM" id="SSF53850">
    <property type="entry name" value="Periplasmic binding protein-like II"/>
    <property type="match status" value="1"/>
</dbReference>
<feature type="signal peptide" evidence="1">
    <location>
        <begin position="1"/>
        <end position="28"/>
    </location>
</feature>
<proteinExistence type="predicted"/>
<evidence type="ECO:0000259" key="2">
    <source>
        <dbReference type="Pfam" id="PF09084"/>
    </source>
</evidence>
<dbReference type="AlphaFoldDB" id="A0A679J9C5"/>
<sequence>MTTSQFPRHLDRRQFGLGLAGLALSASAAPSWAQQPGVEKIVVAESQGFSWAIPYLVTGKNYWKNHGIEATTLQFTSGRLAFDAAVAGKAQFATSTDSVVGLAGANGVPAVIVAEFSRLSSGMVVAARTDRGIRSGAQLKGKRVATTIGTSGHYFLSRFLSLHGLALKDVTLVNLRGPDAVTAAVKGDIDAFAWGWDAGQKAVADSGGKVQVLDDTGLEKVFLSHYVLTASESLVQGKPRLVEAAVRSLLDAEKFYRAQAADAVALVAERTKATVETTKAGLDTVSIGVRLDNRLLDDLVLNAQWAVEAGLATPPKEDLRALYRKLIYADALKAAAPDRVTLA</sequence>
<feature type="chain" id="PRO_5025630785" evidence="1">
    <location>
        <begin position="29"/>
        <end position="343"/>
    </location>
</feature>
<evidence type="ECO:0000313" key="3">
    <source>
        <dbReference type="EMBL" id="CAA2105176.1"/>
    </source>
</evidence>
<dbReference type="RefSeq" id="WP_339090718.1">
    <property type="nucleotide sequence ID" value="NZ_LR743507.1"/>
</dbReference>
<accession>A0A679J9C5</accession>
<gene>
    <name evidence="3" type="primary">ssuA_3</name>
    <name evidence="3" type="ORF">VVAX_03124</name>
</gene>
<protein>
    <submittedName>
        <fullName evidence="3">Aliphatic sulfonates-binding protein</fullName>
    </submittedName>
</protein>
<dbReference type="PROSITE" id="PS51318">
    <property type="entry name" value="TAT"/>
    <property type="match status" value="1"/>
</dbReference>
<dbReference type="Gene3D" id="3.40.190.10">
    <property type="entry name" value="Periplasmic binding protein-like II"/>
    <property type="match status" value="2"/>
</dbReference>
<dbReference type="CDD" id="cd01008">
    <property type="entry name" value="PBP2_NrtA_SsuA_CpmA_like"/>
    <property type="match status" value="1"/>
</dbReference>